<sequence>MIHSYAIMLFLTKFITAIILPPFNTLALLLLSLLLYKLKHLRLSYFCTILNITTLYLYSTPYFSQKLIQAVSFSEKLTIEEYRQAQAIVVLGGGVRNSRELFADYAIAATPLERMRYAAYLHKQTRLPVLVTGGSPTGKQPEANIMAQEFANFFDVQVKWIESASNITEENAHLTKAILDKEGITKIILVTNEWHMKRAKMLFEREGFNVLAASTSSYEGLNIIGVLPFIPQAIAMQNSSIALKEWLGYWKVKLIN</sequence>
<keyword evidence="1" id="KW-0812">Transmembrane</keyword>
<dbReference type="PANTHER" id="PTHR30336">
    <property type="entry name" value="INNER MEMBRANE PROTEIN, PROBABLE PERMEASE"/>
    <property type="match status" value="1"/>
</dbReference>
<dbReference type="GO" id="GO:0043164">
    <property type="term" value="P:Gram-negative-bacterium-type cell wall biogenesis"/>
    <property type="evidence" value="ECO:0007669"/>
    <property type="project" value="TreeGrafter"/>
</dbReference>
<reference evidence="4" key="1">
    <citation type="submission" date="2003-06" db="EMBL/GenBank/DDBJ databases">
        <title>The complete genome sequence of Haemophilus ducreyi.</title>
        <authorList>
            <person name="Munson R.S. Jr."/>
            <person name="Ray W.C."/>
            <person name="Mahairas G."/>
            <person name="Sabo P."/>
            <person name="Mungur R."/>
            <person name="Johnson L."/>
            <person name="Nguyen D."/>
            <person name="Wang J."/>
            <person name="Forst C."/>
            <person name="Hood L."/>
        </authorList>
    </citation>
    <scope>NUCLEOTIDE SEQUENCE [LARGE SCALE GENOMIC DNA]</scope>
    <source>
        <strain evidence="4">35000HP / ATCC 700724</strain>
    </source>
</reference>
<evidence type="ECO:0000313" key="4">
    <source>
        <dbReference type="Proteomes" id="UP000001022"/>
    </source>
</evidence>
<dbReference type="Gene3D" id="3.40.50.620">
    <property type="entry name" value="HUPs"/>
    <property type="match status" value="1"/>
</dbReference>
<gene>
    <name evidence="3" type="ordered locus">HD_1239</name>
</gene>
<dbReference type="Proteomes" id="UP000001022">
    <property type="component" value="Chromosome"/>
</dbReference>
<dbReference type="CDD" id="cd06259">
    <property type="entry name" value="YdcF-like"/>
    <property type="match status" value="1"/>
</dbReference>
<dbReference type="eggNOG" id="COG1434">
    <property type="taxonomic scope" value="Bacteria"/>
</dbReference>
<proteinExistence type="predicted"/>
<dbReference type="Pfam" id="PF02698">
    <property type="entry name" value="DUF218"/>
    <property type="match status" value="1"/>
</dbReference>
<feature type="transmembrane region" description="Helical" evidence="1">
    <location>
        <begin position="6"/>
        <end position="36"/>
    </location>
</feature>
<dbReference type="InterPro" id="IPR051599">
    <property type="entry name" value="Cell_Envelope_Assoc"/>
</dbReference>
<dbReference type="KEGG" id="hdu:HD_1239"/>
<dbReference type="GO" id="GO:0005886">
    <property type="term" value="C:plasma membrane"/>
    <property type="evidence" value="ECO:0007669"/>
    <property type="project" value="TreeGrafter"/>
</dbReference>
<dbReference type="EMBL" id="AE017143">
    <property type="protein sequence ID" value="AAP96075.1"/>
    <property type="molecule type" value="Genomic_DNA"/>
</dbReference>
<dbReference type="HOGENOM" id="CLU_053514_3_0_6"/>
<keyword evidence="4" id="KW-1185">Reference proteome</keyword>
<keyword evidence="1" id="KW-0472">Membrane</keyword>
<feature type="domain" description="DUF218" evidence="2">
    <location>
        <begin position="86"/>
        <end position="248"/>
    </location>
</feature>
<dbReference type="InterPro" id="IPR014729">
    <property type="entry name" value="Rossmann-like_a/b/a_fold"/>
</dbReference>
<dbReference type="GO" id="GO:0000270">
    <property type="term" value="P:peptidoglycan metabolic process"/>
    <property type="evidence" value="ECO:0007669"/>
    <property type="project" value="TreeGrafter"/>
</dbReference>
<dbReference type="STRING" id="233412.HD_1239"/>
<organism evidence="3 4">
    <name type="scientific">Haemophilus ducreyi (strain 35000HP / ATCC 700724)</name>
    <dbReference type="NCBI Taxonomy" id="233412"/>
    <lineage>
        <taxon>Bacteria</taxon>
        <taxon>Pseudomonadati</taxon>
        <taxon>Pseudomonadota</taxon>
        <taxon>Gammaproteobacteria</taxon>
        <taxon>Pasteurellales</taxon>
        <taxon>Pasteurellaceae</taxon>
        <taxon>Haemophilus</taxon>
    </lineage>
</organism>
<keyword evidence="1" id="KW-1133">Transmembrane helix</keyword>
<accession>Q7VLZ4</accession>
<evidence type="ECO:0000256" key="1">
    <source>
        <dbReference type="SAM" id="Phobius"/>
    </source>
</evidence>
<feature type="transmembrane region" description="Helical" evidence="1">
    <location>
        <begin position="43"/>
        <end position="63"/>
    </location>
</feature>
<evidence type="ECO:0000259" key="2">
    <source>
        <dbReference type="Pfam" id="PF02698"/>
    </source>
</evidence>
<protein>
    <recommendedName>
        <fullName evidence="2">DUF218 domain-containing protein</fullName>
    </recommendedName>
</protein>
<dbReference type="InterPro" id="IPR003848">
    <property type="entry name" value="DUF218"/>
</dbReference>
<name>Q7VLZ4_HAEDU</name>
<evidence type="ECO:0000313" key="3">
    <source>
        <dbReference type="EMBL" id="AAP96075.1"/>
    </source>
</evidence>
<dbReference type="AlphaFoldDB" id="Q7VLZ4"/>
<dbReference type="PANTHER" id="PTHR30336:SF4">
    <property type="entry name" value="ENVELOPE BIOGENESIS FACTOR ELYC"/>
    <property type="match status" value="1"/>
</dbReference>